<reference evidence="2" key="1">
    <citation type="submission" date="2015-06" db="EMBL/GenBank/DDBJ databases">
        <title>Expansion of signal transduction pathways in fungi by whole-genome duplication.</title>
        <authorList>
            <consortium name="DOE Joint Genome Institute"/>
            <person name="Corrochano L.M."/>
            <person name="Kuo A."/>
            <person name="Marcet-Houben M."/>
            <person name="Polaino S."/>
            <person name="Salamov A."/>
            <person name="Villalobos J.M."/>
            <person name="Alvarez M.I."/>
            <person name="Avalos J."/>
            <person name="Benito E.P."/>
            <person name="Benoit I."/>
            <person name="Burger G."/>
            <person name="Camino L.P."/>
            <person name="Canovas D."/>
            <person name="Cerda-Olmedo E."/>
            <person name="Cheng J.-F."/>
            <person name="Dominguez A."/>
            <person name="Elias M."/>
            <person name="Eslava A.P."/>
            <person name="Glaser F."/>
            <person name="Grimwood J."/>
            <person name="Gutierrez G."/>
            <person name="Heitman J."/>
            <person name="Henrissat B."/>
            <person name="Iturriaga E.A."/>
            <person name="Lang B.F."/>
            <person name="Lavin J.L."/>
            <person name="Lee S."/>
            <person name="Li W."/>
            <person name="Lindquist E."/>
            <person name="Lopez-Garcia S."/>
            <person name="Luque E.M."/>
            <person name="Marcos A.T."/>
            <person name="Martin J."/>
            <person name="McCluskey K."/>
            <person name="Medina H.R."/>
            <person name="Miralles-Duran A."/>
            <person name="Miyazaki A."/>
            <person name="Munoz-Torres E."/>
            <person name="Oguiza J.A."/>
            <person name="Ohm R."/>
            <person name="Olmedo M."/>
            <person name="Orejas M."/>
            <person name="Ortiz-Castellanos L."/>
            <person name="Pisabarro A.G."/>
            <person name="Rodriguez-Romero J."/>
            <person name="Ruiz-Herrera J."/>
            <person name="Ruiz-Vazquez R."/>
            <person name="Sanz C."/>
            <person name="Schackwitz W."/>
            <person name="Schmutz J."/>
            <person name="Shahriari M."/>
            <person name="Shelest E."/>
            <person name="Silva-Franco F."/>
            <person name="Soanes D."/>
            <person name="Syed K."/>
            <person name="Tagua V.G."/>
            <person name="Talbot N.J."/>
            <person name="Thon M."/>
            <person name="De vries R.P."/>
            <person name="Wiebenga A."/>
            <person name="Yadav J.S."/>
            <person name="Braun E.L."/>
            <person name="Baker S."/>
            <person name="Garre V."/>
            <person name="Horwitz B."/>
            <person name="Torres-Martinez S."/>
            <person name="Idnurm A."/>
            <person name="Herrera-Estrella A."/>
            <person name="Gabaldon T."/>
            <person name="Grigoriev I.V."/>
        </authorList>
    </citation>
    <scope>NUCLEOTIDE SEQUENCE [LARGE SCALE GENOMIC DNA]</scope>
    <source>
        <strain evidence="2">NRRL 1555(-)</strain>
    </source>
</reference>
<gene>
    <name evidence="1" type="ORF">PHYBLDRAFT_144756</name>
</gene>
<evidence type="ECO:0000313" key="1">
    <source>
        <dbReference type="EMBL" id="OAD74309.1"/>
    </source>
</evidence>
<evidence type="ECO:0000313" key="2">
    <source>
        <dbReference type="Proteomes" id="UP000077315"/>
    </source>
</evidence>
<organism evidence="1 2">
    <name type="scientific">Phycomyces blakesleeanus (strain ATCC 8743b / DSM 1359 / FGSC 10004 / NBRC 33097 / NRRL 1555)</name>
    <dbReference type="NCBI Taxonomy" id="763407"/>
    <lineage>
        <taxon>Eukaryota</taxon>
        <taxon>Fungi</taxon>
        <taxon>Fungi incertae sedis</taxon>
        <taxon>Mucoromycota</taxon>
        <taxon>Mucoromycotina</taxon>
        <taxon>Mucoromycetes</taxon>
        <taxon>Mucorales</taxon>
        <taxon>Phycomycetaceae</taxon>
        <taxon>Phycomyces</taxon>
    </lineage>
</organism>
<proteinExistence type="predicted"/>
<keyword evidence="2" id="KW-1185">Reference proteome</keyword>
<dbReference type="VEuPathDB" id="FungiDB:PHYBLDRAFT_144756"/>
<accession>A0A167MWR0</accession>
<name>A0A167MWR0_PHYB8</name>
<dbReference type="GeneID" id="28992185"/>
<dbReference type="RefSeq" id="XP_018292349.1">
    <property type="nucleotide sequence ID" value="XM_018431279.1"/>
</dbReference>
<protein>
    <submittedName>
        <fullName evidence="1">Uncharacterized protein</fullName>
    </submittedName>
</protein>
<dbReference type="EMBL" id="KV440979">
    <property type="protein sequence ID" value="OAD74309.1"/>
    <property type="molecule type" value="Genomic_DNA"/>
</dbReference>
<dbReference type="AlphaFoldDB" id="A0A167MWR0"/>
<sequence length="379" mass="42431">MSLLTAEDVTIAKTMLENHVKFCNVQKATSDKVTGMKKLRISNMNNVKYSATRGYKKSAHGATELIRTMEAKRFSILYNKKESVFGCGVCSSLNCGEYTTRLTAMEESHKTMDSNIGIVIKGNKDSLEILDSIVNASGELLVVIVSTTIPASAFAFFGISSAAPSVAPSVGPVILTDANAGELSKQDHTRILALIQEELKKYNFKSNKTELVAANDSKHSWDVNVDYRLPPNRQLMHDLHAYLAPKVVGTSEFYEARKKTNSWSRKADRENDHFDYRKLTYHTFKAEIDVKVGKSCNGLLQKEAMSEGKSEDNMPGVSSNRAIRTYNHFLAVVDDFMCNCMDFNSHQMLKRSFGRDTVLAVLPRLTSLLPHWAFRDKFQ</sequence>
<dbReference type="Proteomes" id="UP000077315">
    <property type="component" value="Unassembled WGS sequence"/>
</dbReference>
<dbReference type="InParanoid" id="A0A167MWR0"/>